<protein>
    <submittedName>
        <fullName evidence="5">Uncharacterized protein</fullName>
    </submittedName>
</protein>
<dbReference type="Pfam" id="PF11410">
    <property type="entry name" value="Antifungal_pept"/>
    <property type="match status" value="1"/>
</dbReference>
<evidence type="ECO:0000256" key="1">
    <source>
        <dbReference type="ARBA" id="ARBA00022529"/>
    </source>
</evidence>
<proteinExistence type="evidence at transcript level"/>
<evidence type="ECO:0000313" key="5">
    <source>
        <dbReference type="EMBL" id="ALL40732.1"/>
    </source>
</evidence>
<name>A0A0S1MIK7_PHAPC</name>
<keyword evidence="4" id="KW-0732">Signal</keyword>
<dbReference type="InterPro" id="IPR009101">
    <property type="entry name" value="Gurmarin/antifun_pep"/>
</dbReference>
<dbReference type="EMBL" id="KT246641">
    <property type="protein sequence ID" value="ALL40732.1"/>
    <property type="molecule type" value="mRNA"/>
</dbReference>
<sequence length="57" mass="5842">MKLTFLTSLFVTGIAFAAAKAPLADNAPCKKDGSLGVCQSGLCEQQPNAPQGTCKAK</sequence>
<reference evidence="5" key="1">
    <citation type="submission" date="2015-07" db="EMBL/GenBank/DDBJ databases">
        <title>Elucidating the P. pachyrhizi secretome and potential effectors.</title>
        <authorList>
            <person name="de Carvalho M.C.C.G."/>
            <person name="Nascimento L.C."/>
            <person name="Darben L.M."/>
            <person name="Polizel-Podanosqui A.M."/>
            <person name="Lopes-Caitar V.S."/>
            <person name="Rocha C.S."/>
            <person name="Qi M."/>
            <person name="Carazolle M."/>
            <person name="Kuwahara M.K."/>
            <person name="Pereira G.A.G."/>
            <person name="Abdelnoor R.V."/>
            <person name="Whitham S.A."/>
            <person name="Marcelino-Guimaraes F.C."/>
        </authorList>
    </citation>
    <scope>NUCLEOTIDE SEQUENCE</scope>
</reference>
<dbReference type="InterPro" id="IPR024206">
    <property type="entry name" value="Gurmarin/antimicrobial_peptd"/>
</dbReference>
<keyword evidence="1" id="KW-0929">Antimicrobial</keyword>
<dbReference type="AlphaFoldDB" id="A0A0S1MIK7"/>
<evidence type="ECO:0000256" key="4">
    <source>
        <dbReference type="SAM" id="SignalP"/>
    </source>
</evidence>
<evidence type="ECO:0000256" key="2">
    <source>
        <dbReference type="ARBA" id="ARBA00022854"/>
    </source>
</evidence>
<evidence type="ECO:0000256" key="3">
    <source>
        <dbReference type="ARBA" id="ARBA00023157"/>
    </source>
</evidence>
<feature type="signal peptide" evidence="4">
    <location>
        <begin position="1"/>
        <end position="19"/>
    </location>
</feature>
<accession>A0A0S1MIK7</accession>
<keyword evidence="3" id="KW-1015">Disulfide bond</keyword>
<organism evidence="5">
    <name type="scientific">Phakopsora pachyrhizi</name>
    <name type="common">Asian soybean rust disease fungus</name>
    <dbReference type="NCBI Taxonomy" id="170000"/>
    <lineage>
        <taxon>Eukaryota</taxon>
        <taxon>Fungi</taxon>
        <taxon>Dikarya</taxon>
        <taxon>Basidiomycota</taxon>
        <taxon>Pucciniomycotina</taxon>
        <taxon>Pucciniomycetes</taxon>
        <taxon>Pucciniales</taxon>
        <taxon>Phakopsoraceae</taxon>
        <taxon>Phakopsora</taxon>
    </lineage>
</organism>
<dbReference type="SUPFAM" id="SSF57048">
    <property type="entry name" value="Gurmarin-like"/>
    <property type="match status" value="1"/>
</dbReference>
<keyword evidence="2" id="KW-0960">Knottin</keyword>
<feature type="chain" id="PRO_5006588982" evidence="4">
    <location>
        <begin position="20"/>
        <end position="57"/>
    </location>
</feature>